<feature type="region of interest" description="Disordered" evidence="4">
    <location>
        <begin position="1"/>
        <end position="23"/>
    </location>
</feature>
<feature type="compositionally biased region" description="Low complexity" evidence="4">
    <location>
        <begin position="10"/>
        <end position="23"/>
    </location>
</feature>
<feature type="repeat" description="TPR" evidence="3">
    <location>
        <begin position="93"/>
        <end position="126"/>
    </location>
</feature>
<feature type="repeat" description="TPR" evidence="3">
    <location>
        <begin position="297"/>
        <end position="330"/>
    </location>
</feature>
<keyword evidence="2 3" id="KW-0802">TPR repeat</keyword>
<reference evidence="6" key="1">
    <citation type="journal article" date="2021" name="ISME J.">
        <title>Evolutionary origin and ecological implication of a unique nif island in free-living Bradyrhizobium lineages.</title>
        <authorList>
            <person name="Tao J."/>
        </authorList>
    </citation>
    <scope>NUCLEOTIDE SEQUENCE [LARGE SCALE GENOMIC DNA]</scope>
    <source>
        <strain evidence="6">SZCCT0094</strain>
    </source>
</reference>
<evidence type="ECO:0000256" key="2">
    <source>
        <dbReference type="ARBA" id="ARBA00022803"/>
    </source>
</evidence>
<dbReference type="Proteomes" id="UP001314635">
    <property type="component" value="Unassembled WGS sequence"/>
</dbReference>
<dbReference type="Gene3D" id="1.25.40.10">
    <property type="entry name" value="Tetratricopeptide repeat domain"/>
    <property type="match status" value="3"/>
</dbReference>
<comment type="caution">
    <text evidence="5">The sequence shown here is derived from an EMBL/GenBank/DDBJ whole genome shotgun (WGS) entry which is preliminary data.</text>
</comment>
<dbReference type="Gene3D" id="3.40.50.2000">
    <property type="entry name" value="Glycogen Phosphorylase B"/>
    <property type="match status" value="1"/>
</dbReference>
<dbReference type="SUPFAM" id="SSF48452">
    <property type="entry name" value="TPR-like"/>
    <property type="match status" value="1"/>
</dbReference>
<dbReference type="SMART" id="SM00028">
    <property type="entry name" value="TPR"/>
    <property type="match status" value="9"/>
</dbReference>
<proteinExistence type="predicted"/>
<feature type="repeat" description="TPR" evidence="3">
    <location>
        <begin position="59"/>
        <end position="92"/>
    </location>
</feature>
<dbReference type="PANTHER" id="PTHR44943:SF4">
    <property type="entry name" value="TPR REPEAT-CONTAINING PROTEIN MJ0798"/>
    <property type="match status" value="1"/>
</dbReference>
<dbReference type="InterPro" id="IPR019734">
    <property type="entry name" value="TPR_rpt"/>
</dbReference>
<gene>
    <name evidence="5" type="ORF">JQ619_00060</name>
</gene>
<feature type="repeat" description="TPR" evidence="3">
    <location>
        <begin position="161"/>
        <end position="194"/>
    </location>
</feature>
<name>A0ABS5FYK9_9BRAD</name>
<dbReference type="InterPro" id="IPR011990">
    <property type="entry name" value="TPR-like_helical_dom_sf"/>
</dbReference>
<keyword evidence="6" id="KW-1185">Reference proteome</keyword>
<evidence type="ECO:0000256" key="3">
    <source>
        <dbReference type="PROSITE-ProRule" id="PRU00339"/>
    </source>
</evidence>
<dbReference type="PANTHER" id="PTHR44943">
    <property type="entry name" value="CELLULOSE SYNTHASE OPERON PROTEIN C"/>
    <property type="match status" value="1"/>
</dbReference>
<accession>A0ABS5FYK9</accession>
<dbReference type="PROSITE" id="PS50005">
    <property type="entry name" value="TPR"/>
    <property type="match status" value="6"/>
</dbReference>
<feature type="repeat" description="TPR" evidence="3">
    <location>
        <begin position="263"/>
        <end position="296"/>
    </location>
</feature>
<feature type="repeat" description="TPR" evidence="3">
    <location>
        <begin position="195"/>
        <end position="228"/>
    </location>
</feature>
<evidence type="ECO:0000313" key="5">
    <source>
        <dbReference type="EMBL" id="MBR1134152.1"/>
    </source>
</evidence>
<organism evidence="5 6">
    <name type="scientific">Bradyrhizobium denitrificans</name>
    <dbReference type="NCBI Taxonomy" id="2734912"/>
    <lineage>
        <taxon>Bacteria</taxon>
        <taxon>Pseudomonadati</taxon>
        <taxon>Pseudomonadota</taxon>
        <taxon>Alphaproteobacteria</taxon>
        <taxon>Hyphomicrobiales</taxon>
        <taxon>Nitrobacteraceae</taxon>
        <taxon>Bradyrhizobium</taxon>
    </lineage>
</organism>
<dbReference type="SUPFAM" id="SSF53756">
    <property type="entry name" value="UDP-Glycosyltransferase/glycogen phosphorylase"/>
    <property type="match status" value="1"/>
</dbReference>
<protein>
    <submittedName>
        <fullName evidence="5">Tetratricopeptide repeat protein</fullName>
    </submittedName>
</protein>
<dbReference type="Pfam" id="PF13432">
    <property type="entry name" value="TPR_16"/>
    <property type="match status" value="4"/>
</dbReference>
<evidence type="ECO:0000313" key="6">
    <source>
        <dbReference type="Proteomes" id="UP001314635"/>
    </source>
</evidence>
<sequence>MKHKPRRPVGKSPGKPGSSHSQTTADALCAAAVRLLRAGDLVQAEDSCRRALSLDAGSVDALRAMGQVCLALKRFDDAIEWFARAIRLDISAPESLIGLAEALRSAGRLDDAIKAYDRALQLRPDAQDCWDALGELLQRTGRHAEAALACDRLLQLAPDRATTWFRLGEVLEAQDRRDEAALAFDQVLKATPDHVDAANKAGAVHFDAGRYDEAIARFDRSLAVRPDQAGVLCLKAIALRRLRRYQDAQPCGQRAHVLAPHDPDIANSYGCILQNLGRHDEAVAVFDKAIALRPQTAEFYNHRGTSLAELHRFDEAFASFDRAVALKPDLADAHWNAALFRLLTGDFARGWAAREWGRQCRAVGFVERSFDVPLWLADAPLAGKTILLHSDEGLGDTIQFARYATLVAAQGARVVLEVDAVLQPLLSGLNGVAQCLARGIDAVPAIDYHCPLSSLPLAFATGLDTIPAVPRYLPPAPAERLAAWEQRLGRHDKLRVGLVWSGNPAHLNDHNRSMPLATLEPLLDRDVRFISLQKEPRPHDKVQLERRSDILDLTAEIRDFVDTSALIDSLDLVITVDTSVAHLAGALGKPTWIMLPYTPDYRWLLGRDDSPWYPNVRLFRQDARRDYVDVVARIAEALVAQAAGFTPE</sequence>
<dbReference type="PROSITE" id="PS50293">
    <property type="entry name" value="TPR_REGION"/>
    <property type="match status" value="1"/>
</dbReference>
<dbReference type="EMBL" id="JAFCLK010000001">
    <property type="protein sequence ID" value="MBR1134152.1"/>
    <property type="molecule type" value="Genomic_DNA"/>
</dbReference>
<evidence type="ECO:0000256" key="1">
    <source>
        <dbReference type="ARBA" id="ARBA00022737"/>
    </source>
</evidence>
<dbReference type="RefSeq" id="WP_172239544.1">
    <property type="nucleotide sequence ID" value="NZ_JABFDP010000023.1"/>
</dbReference>
<keyword evidence="1" id="KW-0677">Repeat</keyword>
<evidence type="ECO:0000256" key="4">
    <source>
        <dbReference type="SAM" id="MobiDB-lite"/>
    </source>
</evidence>
<dbReference type="InterPro" id="IPR051685">
    <property type="entry name" value="Ycf3/AcsC/BcsC/TPR_MFPF"/>
</dbReference>